<dbReference type="Gene3D" id="6.10.250.3440">
    <property type="match status" value="1"/>
</dbReference>
<dbReference type="EMBL" id="MRZV01000048">
    <property type="protein sequence ID" value="PIK60754.1"/>
    <property type="molecule type" value="Genomic_DNA"/>
</dbReference>
<proteinExistence type="inferred from homology"/>
<gene>
    <name evidence="10" type="ORF">BSL78_02318</name>
</gene>
<evidence type="ECO:0000256" key="2">
    <source>
        <dbReference type="ARBA" id="ARBA00009360"/>
    </source>
</evidence>
<dbReference type="PANTHER" id="PTHR13359:SF2">
    <property type="entry name" value="LARGE RIBOSOMAL SUBUNIT PROTEIN ML40"/>
    <property type="match status" value="1"/>
</dbReference>
<keyword evidence="6" id="KW-0687">Ribonucleoprotein</keyword>
<dbReference type="AlphaFoldDB" id="A0A2G8LKI0"/>
<dbReference type="STRING" id="307972.A0A2G8LKI0"/>
<evidence type="ECO:0000256" key="4">
    <source>
        <dbReference type="ARBA" id="ARBA00022980"/>
    </source>
</evidence>
<dbReference type="OrthoDB" id="5977625at2759"/>
<evidence type="ECO:0000256" key="9">
    <source>
        <dbReference type="SAM" id="MobiDB-lite"/>
    </source>
</evidence>
<dbReference type="Proteomes" id="UP000230750">
    <property type="component" value="Unassembled WGS sequence"/>
</dbReference>
<dbReference type="InterPro" id="IPR039145">
    <property type="entry name" value="Ribosomal_mL40_metazoa/plant"/>
</dbReference>
<accession>A0A2G8LKI0</accession>
<comment type="subcellular location">
    <subcellularLocation>
        <location evidence="1">Mitochondrion</location>
    </subcellularLocation>
</comment>
<evidence type="ECO:0000256" key="3">
    <source>
        <dbReference type="ARBA" id="ARBA00022946"/>
    </source>
</evidence>
<dbReference type="Pfam" id="PF09812">
    <property type="entry name" value="MRP-L28"/>
    <property type="match status" value="1"/>
</dbReference>
<name>A0A2G8LKI0_STIJA</name>
<feature type="region of interest" description="Disordered" evidence="9">
    <location>
        <begin position="43"/>
        <end position="64"/>
    </location>
</feature>
<evidence type="ECO:0000256" key="7">
    <source>
        <dbReference type="ARBA" id="ARBA00035192"/>
    </source>
</evidence>
<dbReference type="GO" id="GO:0005762">
    <property type="term" value="C:mitochondrial large ribosomal subunit"/>
    <property type="evidence" value="ECO:0007669"/>
    <property type="project" value="InterPro"/>
</dbReference>
<reference evidence="10 11" key="1">
    <citation type="journal article" date="2017" name="PLoS Biol.">
        <title>The sea cucumber genome provides insights into morphological evolution and visceral regeneration.</title>
        <authorList>
            <person name="Zhang X."/>
            <person name="Sun L."/>
            <person name="Yuan J."/>
            <person name="Sun Y."/>
            <person name="Gao Y."/>
            <person name="Zhang L."/>
            <person name="Li S."/>
            <person name="Dai H."/>
            <person name="Hamel J.F."/>
            <person name="Liu C."/>
            <person name="Yu Y."/>
            <person name="Liu S."/>
            <person name="Lin W."/>
            <person name="Guo K."/>
            <person name="Jin S."/>
            <person name="Xu P."/>
            <person name="Storey K.B."/>
            <person name="Huan P."/>
            <person name="Zhang T."/>
            <person name="Zhou Y."/>
            <person name="Zhang J."/>
            <person name="Lin C."/>
            <person name="Li X."/>
            <person name="Xing L."/>
            <person name="Huo D."/>
            <person name="Sun M."/>
            <person name="Wang L."/>
            <person name="Mercier A."/>
            <person name="Li F."/>
            <person name="Yang H."/>
            <person name="Xiang J."/>
        </authorList>
    </citation>
    <scope>NUCLEOTIDE SEQUENCE [LARGE SCALE GENOMIC DNA]</scope>
    <source>
        <strain evidence="10">Shaxun</strain>
        <tissue evidence="10">Muscle</tissue>
    </source>
</reference>
<evidence type="ECO:0000256" key="6">
    <source>
        <dbReference type="ARBA" id="ARBA00023274"/>
    </source>
</evidence>
<evidence type="ECO:0000313" key="11">
    <source>
        <dbReference type="Proteomes" id="UP000230750"/>
    </source>
</evidence>
<evidence type="ECO:0000256" key="1">
    <source>
        <dbReference type="ARBA" id="ARBA00004173"/>
    </source>
</evidence>
<sequence>MRLDLRAFLSQASFFPPQVCFVPYIHSRGIFTGVGGLAFRASQSLQAEPPKKKKKTDPKQEQLRQHRYLKRLKKLQYKMGKAELKPVEEMRVDRALLDEARKRDLPEIPPEEQERRALLLKRWSKFKFAQHVTETRLIEGAIKAQEKALNELRTESEELYQQAIKTDNSLFPLEGVGPTHTPAIDGFDKKVIDGVCDVTDNTDEFL</sequence>
<keyword evidence="4 10" id="KW-0689">Ribosomal protein</keyword>
<evidence type="ECO:0000256" key="5">
    <source>
        <dbReference type="ARBA" id="ARBA00023128"/>
    </source>
</evidence>
<keyword evidence="3" id="KW-0809">Transit peptide</keyword>
<keyword evidence="11" id="KW-1185">Reference proteome</keyword>
<comment type="similarity">
    <text evidence="2">Belongs to the mitochondrion-specific ribosomal protein mL40 family.</text>
</comment>
<keyword evidence="5" id="KW-0496">Mitochondrion</keyword>
<evidence type="ECO:0000313" key="10">
    <source>
        <dbReference type="EMBL" id="PIK60754.1"/>
    </source>
</evidence>
<protein>
    <recommendedName>
        <fullName evidence="7">Large ribosomal subunit protein mL40</fullName>
    </recommendedName>
    <alternativeName>
        <fullName evidence="8">39S ribosomal protein L40, mitochondrial</fullName>
    </alternativeName>
</protein>
<comment type="caution">
    <text evidence="10">The sequence shown here is derived from an EMBL/GenBank/DDBJ whole genome shotgun (WGS) entry which is preliminary data.</text>
</comment>
<dbReference type="PANTHER" id="PTHR13359">
    <property type="entry name" value="39S RIBOSOMAL PROTEIN L40, MITOCHONDRIAL"/>
    <property type="match status" value="1"/>
</dbReference>
<dbReference type="FunFam" id="6.10.250.3440:FF:000001">
    <property type="entry name" value="Mitochondrial ribosomal protein L40"/>
    <property type="match status" value="1"/>
</dbReference>
<organism evidence="10 11">
    <name type="scientific">Stichopus japonicus</name>
    <name type="common">Sea cucumber</name>
    <dbReference type="NCBI Taxonomy" id="307972"/>
    <lineage>
        <taxon>Eukaryota</taxon>
        <taxon>Metazoa</taxon>
        <taxon>Echinodermata</taxon>
        <taxon>Eleutherozoa</taxon>
        <taxon>Echinozoa</taxon>
        <taxon>Holothuroidea</taxon>
        <taxon>Aspidochirotacea</taxon>
        <taxon>Aspidochirotida</taxon>
        <taxon>Stichopodidae</taxon>
        <taxon>Apostichopus</taxon>
    </lineage>
</organism>
<evidence type="ECO:0000256" key="8">
    <source>
        <dbReference type="ARBA" id="ARBA00083752"/>
    </source>
</evidence>
<dbReference type="InterPro" id="IPR019192">
    <property type="entry name" value="Ribosomal_mL40"/>
</dbReference>